<feature type="domain" description="AprE-like beta-barrel" evidence="11">
    <location>
        <begin position="324"/>
        <end position="409"/>
    </location>
</feature>
<comment type="caution">
    <text evidence="12">The sequence shown here is derived from an EMBL/GenBank/DDBJ whole genome shotgun (WGS) entry which is preliminary data.</text>
</comment>
<keyword evidence="7" id="KW-1133">Transmembrane helix</keyword>
<evidence type="ECO:0000259" key="11">
    <source>
        <dbReference type="Pfam" id="PF26002"/>
    </source>
</evidence>
<evidence type="ECO:0000256" key="10">
    <source>
        <dbReference type="SAM" id="Coils"/>
    </source>
</evidence>
<evidence type="ECO:0000256" key="7">
    <source>
        <dbReference type="ARBA" id="ARBA00022989"/>
    </source>
</evidence>
<evidence type="ECO:0000256" key="8">
    <source>
        <dbReference type="ARBA" id="ARBA00023136"/>
    </source>
</evidence>
<keyword evidence="8" id="KW-0472">Membrane</keyword>
<sequence>MTSLQVKQENAANKAKKLVVLVFITLISTLVWASFAKLQESVVGIGHVVPAQAVQSIENLDGGILKELLVKNGELVSKGQKLILLEDIRFSAALSESDQEQSSLHLKQIRLAAELKTVLFTEDDVIVNVQEIALGNLSALAQQQITYSYQSRVHQLTTQLAQNKQAIAQHQQAINEQQENIKSLSKRLKLLTKEVTLTEEVVAMGAVSEMELFKLQRDHAMIEGDLERAKVLSLQQQSAKQQTIEERKAIGYEFLATARSEMDEVVNIQAKMRESSKALVDRVNKTQIYSPLQGTVKNIITRSVGEVIEPGQAIMEIVPLDDQLLIETQIAPQDIGFLHVGLQAMVKFTAYDFVIYGGLNGEVIYIGADAQQLEDGTTYYEVHIKTHSNTLGERAIIPGMQASVDILTGQKTVLNYWLKPLLRAKANAMKER</sequence>
<dbReference type="InterPro" id="IPR010129">
    <property type="entry name" value="T1SS_HlyD"/>
</dbReference>
<name>A0ABY3MZS5_9GAMM</name>
<comment type="similarity">
    <text evidence="2 9">Belongs to the membrane fusion protein (MFP) (TC 8.A.1) family.</text>
</comment>
<evidence type="ECO:0000313" key="13">
    <source>
        <dbReference type="Proteomes" id="UP000815846"/>
    </source>
</evidence>
<dbReference type="PANTHER" id="PTHR30386:SF26">
    <property type="entry name" value="TRANSPORT PROTEIN COMB"/>
    <property type="match status" value="1"/>
</dbReference>
<dbReference type="RefSeq" id="WP_101343783.1">
    <property type="nucleotide sequence ID" value="NZ_PJAI02000002.1"/>
</dbReference>
<evidence type="ECO:0000256" key="2">
    <source>
        <dbReference type="ARBA" id="ARBA00009477"/>
    </source>
</evidence>
<keyword evidence="6" id="KW-0812">Transmembrane</keyword>
<evidence type="ECO:0000256" key="6">
    <source>
        <dbReference type="ARBA" id="ARBA00022692"/>
    </source>
</evidence>
<reference evidence="12 13" key="1">
    <citation type="submission" date="2019-08" db="EMBL/GenBank/DDBJ databases">
        <title>Microbe sample from Colwellia echini.</title>
        <authorList>
            <person name="Christiansen L."/>
            <person name="Pathiraja D."/>
            <person name="Schultz-Johansen M."/>
            <person name="Choi I.-G."/>
            <person name="Stougaard P."/>
        </authorList>
    </citation>
    <scope>NUCLEOTIDE SEQUENCE [LARGE SCALE GENOMIC DNA]</scope>
    <source>
        <strain evidence="12 13">A3</strain>
    </source>
</reference>
<dbReference type="Pfam" id="PF26002">
    <property type="entry name" value="Beta-barrel_AprE"/>
    <property type="match status" value="1"/>
</dbReference>
<evidence type="ECO:0000256" key="9">
    <source>
        <dbReference type="RuleBase" id="RU365093"/>
    </source>
</evidence>
<evidence type="ECO:0000256" key="4">
    <source>
        <dbReference type="ARBA" id="ARBA00022475"/>
    </source>
</evidence>
<dbReference type="InterPro" id="IPR058982">
    <property type="entry name" value="Beta-barrel_AprE"/>
</dbReference>
<dbReference type="InterPro" id="IPR006144">
    <property type="entry name" value="Secretion_HlyD_CS"/>
</dbReference>
<comment type="subcellular location">
    <subcellularLocation>
        <location evidence="1 9">Cell inner membrane</location>
        <topology evidence="1 9">Single-pass membrane protein</topology>
    </subcellularLocation>
</comment>
<evidence type="ECO:0000256" key="5">
    <source>
        <dbReference type="ARBA" id="ARBA00022519"/>
    </source>
</evidence>
<gene>
    <name evidence="12" type="ORF">CWS31_002690</name>
</gene>
<keyword evidence="4 9" id="KW-1003">Cell membrane</keyword>
<proteinExistence type="inferred from homology"/>
<evidence type="ECO:0000256" key="1">
    <source>
        <dbReference type="ARBA" id="ARBA00004377"/>
    </source>
</evidence>
<dbReference type="PROSITE" id="PS00543">
    <property type="entry name" value="HLYD_FAMILY"/>
    <property type="match status" value="1"/>
</dbReference>
<accession>A0ABY3MZS5</accession>
<feature type="coiled-coil region" evidence="10">
    <location>
        <begin position="153"/>
        <end position="194"/>
    </location>
</feature>
<keyword evidence="13" id="KW-1185">Reference proteome</keyword>
<dbReference type="Gene3D" id="2.40.30.170">
    <property type="match status" value="1"/>
</dbReference>
<keyword evidence="3 9" id="KW-0813">Transport</keyword>
<dbReference type="NCBIfam" id="TIGR01843">
    <property type="entry name" value="type_I_hlyD"/>
    <property type="match status" value="1"/>
</dbReference>
<dbReference type="PRINTS" id="PR01490">
    <property type="entry name" value="RTXTOXIND"/>
</dbReference>
<keyword evidence="5 9" id="KW-0997">Cell inner membrane</keyword>
<evidence type="ECO:0000313" key="12">
    <source>
        <dbReference type="EMBL" id="TYK66725.1"/>
    </source>
</evidence>
<evidence type="ECO:0000256" key="3">
    <source>
        <dbReference type="ARBA" id="ARBA00022448"/>
    </source>
</evidence>
<keyword evidence="10" id="KW-0175">Coiled coil</keyword>
<dbReference type="PANTHER" id="PTHR30386">
    <property type="entry name" value="MEMBRANE FUSION SUBUNIT OF EMRAB-TOLC MULTIDRUG EFFLUX PUMP"/>
    <property type="match status" value="1"/>
</dbReference>
<dbReference type="Proteomes" id="UP000815846">
    <property type="component" value="Unassembled WGS sequence"/>
</dbReference>
<dbReference type="EMBL" id="PJAI02000002">
    <property type="protein sequence ID" value="TYK66725.1"/>
    <property type="molecule type" value="Genomic_DNA"/>
</dbReference>
<organism evidence="12 13">
    <name type="scientific">Colwellia echini</name>
    <dbReference type="NCBI Taxonomy" id="1982103"/>
    <lineage>
        <taxon>Bacteria</taxon>
        <taxon>Pseudomonadati</taxon>
        <taxon>Pseudomonadota</taxon>
        <taxon>Gammaproteobacteria</taxon>
        <taxon>Alteromonadales</taxon>
        <taxon>Colwelliaceae</taxon>
        <taxon>Colwellia</taxon>
    </lineage>
</organism>
<dbReference type="InterPro" id="IPR050739">
    <property type="entry name" value="MFP"/>
</dbReference>
<protein>
    <recommendedName>
        <fullName evidence="9">Membrane fusion protein (MFP) family protein</fullName>
    </recommendedName>
</protein>